<evidence type="ECO:0000313" key="3">
    <source>
        <dbReference type="Proteomes" id="UP000192042"/>
    </source>
</evidence>
<dbReference type="STRING" id="1325564.NSJP_2791"/>
<dbReference type="RefSeq" id="WP_080887270.1">
    <property type="nucleotide sequence ID" value="NZ_LT828648.1"/>
</dbReference>
<dbReference type="InterPro" id="IPR001602">
    <property type="entry name" value="UPF0047_YjbQ-like"/>
</dbReference>
<proteinExistence type="inferred from homology"/>
<dbReference type="AlphaFoldDB" id="A0A1W1I7D5"/>
<dbReference type="NCBIfam" id="TIGR00149">
    <property type="entry name" value="TIGR00149_YjbQ"/>
    <property type="match status" value="1"/>
</dbReference>
<organism evidence="2 3">
    <name type="scientific">Nitrospira japonica</name>
    <dbReference type="NCBI Taxonomy" id="1325564"/>
    <lineage>
        <taxon>Bacteria</taxon>
        <taxon>Pseudomonadati</taxon>
        <taxon>Nitrospirota</taxon>
        <taxon>Nitrospiria</taxon>
        <taxon>Nitrospirales</taxon>
        <taxon>Nitrospiraceae</taxon>
        <taxon>Nitrospira</taxon>
    </lineage>
</organism>
<accession>A0A1W1I7D5</accession>
<evidence type="ECO:0000313" key="2">
    <source>
        <dbReference type="EMBL" id="SLM48958.1"/>
    </source>
</evidence>
<dbReference type="PANTHER" id="PTHR30615">
    <property type="entry name" value="UNCHARACTERIZED PROTEIN YJBQ-RELATED"/>
    <property type="match status" value="1"/>
</dbReference>
<dbReference type="Proteomes" id="UP000192042">
    <property type="component" value="Chromosome I"/>
</dbReference>
<dbReference type="PROSITE" id="PS01314">
    <property type="entry name" value="UPF0047"/>
    <property type="match status" value="1"/>
</dbReference>
<evidence type="ECO:0008006" key="4">
    <source>
        <dbReference type="Google" id="ProtNLM"/>
    </source>
</evidence>
<dbReference type="PIRSF" id="PIRSF004681">
    <property type="entry name" value="UCP004681"/>
    <property type="match status" value="1"/>
</dbReference>
<name>A0A1W1I7D5_9BACT</name>
<dbReference type="Pfam" id="PF01894">
    <property type="entry name" value="YjbQ"/>
    <property type="match status" value="1"/>
</dbReference>
<dbReference type="KEGG" id="nja:NSJP_2791"/>
<dbReference type="EMBL" id="LT828648">
    <property type="protein sequence ID" value="SLM48958.1"/>
    <property type="molecule type" value="Genomic_DNA"/>
</dbReference>
<sequence length="135" mass="15013">MGELLHVRTTATKEVVDLTDRVQTIVRQAKMKEGLCCLFVSHTTAGLTTGEIGEGTEEDFLQIVEQIIPRIRFRHAHDPSHAWSHMAASLLGPSLAIPVSSGKLALGTWQSVMLVELDGPRERTIHCMLYPERQL</sequence>
<protein>
    <recommendedName>
        <fullName evidence="4">YjbQ family protein</fullName>
    </recommendedName>
</protein>
<dbReference type="SUPFAM" id="SSF111038">
    <property type="entry name" value="YjbQ-like"/>
    <property type="match status" value="1"/>
</dbReference>
<dbReference type="OrthoDB" id="9801725at2"/>
<dbReference type="Gene3D" id="2.60.120.460">
    <property type="entry name" value="YjbQ-like"/>
    <property type="match status" value="1"/>
</dbReference>
<evidence type="ECO:0000256" key="1">
    <source>
        <dbReference type="ARBA" id="ARBA00005534"/>
    </source>
</evidence>
<dbReference type="PANTHER" id="PTHR30615:SF8">
    <property type="entry name" value="UPF0047 PROTEIN C4A8.02C"/>
    <property type="match status" value="1"/>
</dbReference>
<dbReference type="InterPro" id="IPR035917">
    <property type="entry name" value="YjbQ-like_sf"/>
</dbReference>
<keyword evidence="3" id="KW-1185">Reference proteome</keyword>
<reference evidence="2 3" key="1">
    <citation type="submission" date="2017-03" db="EMBL/GenBank/DDBJ databases">
        <authorList>
            <person name="Afonso C.L."/>
            <person name="Miller P.J."/>
            <person name="Scott M.A."/>
            <person name="Spackman E."/>
            <person name="Goraichik I."/>
            <person name="Dimitrov K.M."/>
            <person name="Suarez D.L."/>
            <person name="Swayne D.E."/>
        </authorList>
    </citation>
    <scope>NUCLEOTIDE SEQUENCE [LARGE SCALE GENOMIC DNA]</scope>
    <source>
        <strain evidence="2">Genome sequencing of Nitrospira japonica strain NJ11</strain>
    </source>
</reference>
<gene>
    <name evidence="2" type="ORF">NSJP_2791</name>
</gene>
<comment type="similarity">
    <text evidence="1">Belongs to the UPF0047 family.</text>
</comment>